<evidence type="ECO:0000313" key="3">
    <source>
        <dbReference type="Proteomes" id="UP001614391"/>
    </source>
</evidence>
<dbReference type="SUPFAM" id="SSF48317">
    <property type="entry name" value="Acid phosphatase/Vanadium-dependent haloperoxidase"/>
    <property type="match status" value="1"/>
</dbReference>
<reference evidence="2 3" key="1">
    <citation type="submission" date="2024-10" db="EMBL/GenBank/DDBJ databases">
        <title>The Natural Products Discovery Center: Release of the First 8490 Sequenced Strains for Exploring Actinobacteria Biosynthetic Diversity.</title>
        <authorList>
            <person name="Kalkreuter E."/>
            <person name="Kautsar S.A."/>
            <person name="Yang D."/>
            <person name="Bader C.D."/>
            <person name="Teijaro C.N."/>
            <person name="Fluegel L."/>
            <person name="Davis C.M."/>
            <person name="Simpson J.R."/>
            <person name="Lauterbach L."/>
            <person name="Steele A.D."/>
            <person name="Gui C."/>
            <person name="Meng S."/>
            <person name="Li G."/>
            <person name="Viehrig K."/>
            <person name="Ye F."/>
            <person name="Su P."/>
            <person name="Kiefer A.F."/>
            <person name="Nichols A."/>
            <person name="Cepeda A.J."/>
            <person name="Yan W."/>
            <person name="Fan B."/>
            <person name="Jiang Y."/>
            <person name="Adhikari A."/>
            <person name="Zheng C.-J."/>
            <person name="Schuster L."/>
            <person name="Cowan T.M."/>
            <person name="Smanski M.J."/>
            <person name="Chevrette M.G."/>
            <person name="De Carvalho L.P.S."/>
            <person name="Shen B."/>
        </authorList>
    </citation>
    <scope>NUCLEOTIDE SEQUENCE [LARGE SCALE GENOMIC DNA]</scope>
    <source>
        <strain evidence="2 3">NPDC053346</strain>
    </source>
</reference>
<feature type="transmembrane region" description="Helical" evidence="1">
    <location>
        <begin position="250"/>
        <end position="270"/>
    </location>
</feature>
<dbReference type="InterPro" id="IPR036938">
    <property type="entry name" value="PAP2/HPO_sf"/>
</dbReference>
<keyword evidence="1" id="KW-0472">Membrane</keyword>
<dbReference type="Proteomes" id="UP001614391">
    <property type="component" value="Unassembled WGS sequence"/>
</dbReference>
<organism evidence="2 3">
    <name type="scientific">Streptomyces bikiniensis</name>
    <dbReference type="NCBI Taxonomy" id="1896"/>
    <lineage>
        <taxon>Bacteria</taxon>
        <taxon>Bacillati</taxon>
        <taxon>Actinomycetota</taxon>
        <taxon>Actinomycetes</taxon>
        <taxon>Kitasatosporales</taxon>
        <taxon>Streptomycetaceae</taxon>
        <taxon>Streptomyces</taxon>
    </lineage>
</organism>
<comment type="caution">
    <text evidence="2">The sequence shown here is derived from an EMBL/GenBank/DDBJ whole genome shotgun (WGS) entry which is preliminary data.</text>
</comment>
<keyword evidence="1" id="KW-0812">Transmembrane</keyword>
<feature type="transmembrane region" description="Helical" evidence="1">
    <location>
        <begin position="94"/>
        <end position="112"/>
    </location>
</feature>
<dbReference type="EMBL" id="JBITYT010000007">
    <property type="protein sequence ID" value="MFI9121168.1"/>
    <property type="molecule type" value="Genomic_DNA"/>
</dbReference>
<name>A0ABW8CUB0_STRBI</name>
<sequence>MASNDRPRTGGSPRPLRAGDTWWYAAVAGEAAGSFTTRVRTRARRGCLGAVLLLTVVYAGLVLTATGRRWGDAATTGRRADTTAATLLRDHPSLAGLTTLSLVLGCVLLLAAGLIGRRYVLTGLAAGGVVTALALTGLLRLYAPRPRLTGTGAALLPSGFPSAPTALALGVALGLALVVPHRLRAPAVGAATLWAAAVGAHTIADGRHRPGDVIAAALLVLAVFCGILALRARKGEVRPAPRRPPAPAALLVLLPLVLVAAGGLGAGIWLLGDTLALPATAPYDPAELRLAHRCGQALAAGVTAAAGTVLLLLLRHVDVDGPPPSYRLGGPFAEAAGAPEDEELVGPFTEDHDHEIS</sequence>
<feature type="transmembrane region" description="Helical" evidence="1">
    <location>
        <begin position="163"/>
        <end position="180"/>
    </location>
</feature>
<proteinExistence type="predicted"/>
<keyword evidence="1" id="KW-1133">Transmembrane helix</keyword>
<feature type="transmembrane region" description="Helical" evidence="1">
    <location>
        <begin position="47"/>
        <end position="66"/>
    </location>
</feature>
<feature type="transmembrane region" description="Helical" evidence="1">
    <location>
        <begin position="187"/>
        <end position="204"/>
    </location>
</feature>
<feature type="transmembrane region" description="Helical" evidence="1">
    <location>
        <begin position="210"/>
        <end position="230"/>
    </location>
</feature>
<protein>
    <submittedName>
        <fullName evidence="2">Phosphatase PAP2 family protein</fullName>
    </submittedName>
</protein>
<dbReference type="RefSeq" id="WP_399615671.1">
    <property type="nucleotide sequence ID" value="NZ_JBITYT010000007.1"/>
</dbReference>
<dbReference type="Gene3D" id="1.20.144.10">
    <property type="entry name" value="Phosphatidic acid phosphatase type 2/haloperoxidase"/>
    <property type="match status" value="1"/>
</dbReference>
<feature type="transmembrane region" description="Helical" evidence="1">
    <location>
        <begin position="290"/>
        <end position="314"/>
    </location>
</feature>
<feature type="transmembrane region" description="Helical" evidence="1">
    <location>
        <begin position="119"/>
        <end position="143"/>
    </location>
</feature>
<dbReference type="CDD" id="cd01610">
    <property type="entry name" value="PAP2_like"/>
    <property type="match status" value="1"/>
</dbReference>
<accession>A0ABW8CUB0</accession>
<gene>
    <name evidence="2" type="ORF">ACIGW0_17450</name>
</gene>
<evidence type="ECO:0000256" key="1">
    <source>
        <dbReference type="SAM" id="Phobius"/>
    </source>
</evidence>
<evidence type="ECO:0000313" key="2">
    <source>
        <dbReference type="EMBL" id="MFI9121168.1"/>
    </source>
</evidence>
<keyword evidence="3" id="KW-1185">Reference proteome</keyword>